<name>A0A3B7MRF0_9BACT</name>
<protein>
    <submittedName>
        <fullName evidence="1">Uncharacterized protein</fullName>
    </submittedName>
</protein>
<dbReference type="EMBL" id="CP032157">
    <property type="protein sequence ID" value="AXY73141.1"/>
    <property type="molecule type" value="Genomic_DNA"/>
</dbReference>
<evidence type="ECO:0000313" key="2">
    <source>
        <dbReference type="Proteomes" id="UP000263900"/>
    </source>
</evidence>
<evidence type="ECO:0000313" key="1">
    <source>
        <dbReference type="EMBL" id="AXY73141.1"/>
    </source>
</evidence>
<gene>
    <name evidence="1" type="ORF">D3H65_03765</name>
</gene>
<keyword evidence="2" id="KW-1185">Reference proteome</keyword>
<dbReference type="Proteomes" id="UP000263900">
    <property type="component" value="Chromosome"/>
</dbReference>
<organism evidence="1 2">
    <name type="scientific">Paraflavitalea soli</name>
    <dbReference type="NCBI Taxonomy" id="2315862"/>
    <lineage>
        <taxon>Bacteria</taxon>
        <taxon>Pseudomonadati</taxon>
        <taxon>Bacteroidota</taxon>
        <taxon>Chitinophagia</taxon>
        <taxon>Chitinophagales</taxon>
        <taxon>Chitinophagaceae</taxon>
        <taxon>Paraflavitalea</taxon>
    </lineage>
</organism>
<sequence>MKPQMQQQQNMIDQILEMQEFIKPGVKKNPYGDLFGKDENPQKLVFNNERKDEIKLDELMPGYEKKIEFGDKFHNIRVSVDGDSIYVFIVEGAPGEQCICCHGSGRKP</sequence>
<proteinExistence type="predicted"/>
<dbReference type="RefSeq" id="WP_119048979.1">
    <property type="nucleotide sequence ID" value="NZ_CP032157.1"/>
</dbReference>
<dbReference type="KEGG" id="pseg:D3H65_03765"/>
<accession>A0A3B7MRF0</accession>
<dbReference type="AlphaFoldDB" id="A0A3B7MRF0"/>
<reference evidence="1 2" key="1">
    <citation type="submission" date="2018-09" db="EMBL/GenBank/DDBJ databases">
        <title>Genome sequencing of strain 6GH32-13.</title>
        <authorList>
            <person name="Weon H.-Y."/>
            <person name="Heo J."/>
            <person name="Kwon S.-W."/>
        </authorList>
    </citation>
    <scope>NUCLEOTIDE SEQUENCE [LARGE SCALE GENOMIC DNA]</scope>
    <source>
        <strain evidence="1 2">5GH32-13</strain>
    </source>
</reference>